<feature type="compositionally biased region" description="Acidic residues" evidence="1">
    <location>
        <begin position="184"/>
        <end position="193"/>
    </location>
</feature>
<sequence length="193" mass="21894">MNTSLTPMTIVIGTCAVAIMVLFITYLAIFVLNYDVNRKEKEIILSEITPETLKEAGKKAEKIRIPANALTPEQRRRLREMGAVTASTDDFLLKAGMLYLLYETLFDNDDAKTNEILSNQEETYTSDINSSTDDTDANEQTTDIFQSQEENIEQSNDSLDYVPSLDDNNAANDWDSRSESSWDYADDSWDSDW</sequence>
<keyword evidence="2" id="KW-1133">Transmembrane helix</keyword>
<feature type="region of interest" description="Disordered" evidence="1">
    <location>
        <begin position="150"/>
        <end position="193"/>
    </location>
</feature>
<feature type="transmembrane region" description="Helical" evidence="2">
    <location>
        <begin position="6"/>
        <end position="32"/>
    </location>
</feature>
<evidence type="ECO:0000313" key="4">
    <source>
        <dbReference type="Proteomes" id="UP001157911"/>
    </source>
</evidence>
<dbReference type="EMBL" id="FXUB01000001">
    <property type="protein sequence ID" value="SMP09096.1"/>
    <property type="molecule type" value="Genomic_DNA"/>
</dbReference>
<reference evidence="3 4" key="1">
    <citation type="submission" date="2017-05" db="EMBL/GenBank/DDBJ databases">
        <authorList>
            <person name="Varghese N."/>
            <person name="Submissions S."/>
        </authorList>
    </citation>
    <scope>NUCLEOTIDE SEQUENCE [LARGE SCALE GENOMIC DNA]</scope>
    <source>
        <strain evidence="3 4">DSM 15522</strain>
    </source>
</reference>
<keyword evidence="4" id="KW-1185">Reference proteome</keyword>
<keyword evidence="2" id="KW-0472">Membrane</keyword>
<gene>
    <name evidence="3" type="ORF">SAMN06265339_0693</name>
</gene>
<evidence type="ECO:0000256" key="2">
    <source>
        <dbReference type="SAM" id="Phobius"/>
    </source>
</evidence>
<organism evidence="3 4">
    <name type="scientific">Desulfurobacterium pacificum</name>
    <dbReference type="NCBI Taxonomy" id="240166"/>
    <lineage>
        <taxon>Bacteria</taxon>
        <taxon>Pseudomonadati</taxon>
        <taxon>Aquificota</taxon>
        <taxon>Aquificia</taxon>
        <taxon>Desulfurobacteriales</taxon>
        <taxon>Desulfurobacteriaceae</taxon>
        <taxon>Desulfurobacterium</taxon>
    </lineage>
</organism>
<evidence type="ECO:0000313" key="3">
    <source>
        <dbReference type="EMBL" id="SMP09096.1"/>
    </source>
</evidence>
<accession>A0ABY1NHA2</accession>
<protein>
    <submittedName>
        <fullName evidence="3">Uncharacterized protein</fullName>
    </submittedName>
</protein>
<dbReference type="Proteomes" id="UP001157911">
    <property type="component" value="Unassembled WGS sequence"/>
</dbReference>
<comment type="caution">
    <text evidence="3">The sequence shown here is derived from an EMBL/GenBank/DDBJ whole genome shotgun (WGS) entry which is preliminary data.</text>
</comment>
<dbReference type="RefSeq" id="WP_283400183.1">
    <property type="nucleotide sequence ID" value="NZ_FXUB01000001.1"/>
</dbReference>
<evidence type="ECO:0000256" key="1">
    <source>
        <dbReference type="SAM" id="MobiDB-lite"/>
    </source>
</evidence>
<proteinExistence type="predicted"/>
<keyword evidence="2" id="KW-0812">Transmembrane</keyword>
<name>A0ABY1NHA2_9BACT</name>